<keyword evidence="1" id="KW-0812">Transmembrane</keyword>
<evidence type="ECO:0000313" key="3">
    <source>
        <dbReference type="Proteomes" id="UP000272490"/>
    </source>
</evidence>
<sequence>MQGENNRGTLMVEAAIIYPLFIFTIIAMLILGLLKLEQTLVQFAGTKIASQAARDGAYPGYEKYIAPISSGIDIDVMSFPGTEGVDSYYKERELYAGFFRSKDEIGNGFEEKLNTLLYKYTMVSGLSVDSDIEFTGIITPTVKVNIKYGIKLPKGLSKALKNVGVPENIELKESSYAFSSNATEFVRDIDLGADLIDFLLERFNLKERVDVYVNKLKTLRDKLGGTGR</sequence>
<dbReference type="EMBL" id="RRCO01000005">
    <property type="protein sequence ID" value="RRJ24749.1"/>
    <property type="molecule type" value="Genomic_DNA"/>
</dbReference>
<comment type="caution">
    <text evidence="2">The sequence shown here is derived from an EMBL/GenBank/DDBJ whole genome shotgun (WGS) entry which is preliminary data.</text>
</comment>
<dbReference type="Proteomes" id="UP000272490">
    <property type="component" value="Unassembled WGS sequence"/>
</dbReference>
<evidence type="ECO:0000256" key="1">
    <source>
        <dbReference type="SAM" id="Phobius"/>
    </source>
</evidence>
<protein>
    <recommendedName>
        <fullName evidence="4">Pilus assembly protein</fullName>
    </recommendedName>
</protein>
<evidence type="ECO:0008006" key="4">
    <source>
        <dbReference type="Google" id="ProtNLM"/>
    </source>
</evidence>
<keyword evidence="1" id="KW-1133">Transmembrane helix</keyword>
<proteinExistence type="predicted"/>
<dbReference type="OrthoDB" id="2064418at2"/>
<keyword evidence="3" id="KW-1185">Reference proteome</keyword>
<keyword evidence="1" id="KW-0472">Membrane</keyword>
<dbReference type="RefSeq" id="WP_128674659.1">
    <property type="nucleotide sequence ID" value="NZ_CP124777.1"/>
</dbReference>
<accession>A0A3P3QW00</accession>
<organism evidence="2 3">
    <name type="scientific">Lachnoanaerobaculum gingivalis</name>
    <dbReference type="NCBI Taxonomy" id="2490855"/>
    <lineage>
        <taxon>Bacteria</taxon>
        <taxon>Bacillati</taxon>
        <taxon>Bacillota</taxon>
        <taxon>Clostridia</taxon>
        <taxon>Lachnospirales</taxon>
        <taxon>Lachnospiraceae</taxon>
        <taxon>Lachnoanaerobaculum</taxon>
    </lineage>
</organism>
<dbReference type="AlphaFoldDB" id="A0A3P3QW00"/>
<gene>
    <name evidence="2" type="ORF">EHV10_10775</name>
</gene>
<evidence type="ECO:0000313" key="2">
    <source>
        <dbReference type="EMBL" id="RRJ24749.1"/>
    </source>
</evidence>
<reference evidence="2 3" key="1">
    <citation type="submission" date="2018-11" db="EMBL/GenBank/DDBJ databases">
        <title>Genome sequencing of Lachnoanaerobaculum sp. KCOM 2030 (= ChDC B114).</title>
        <authorList>
            <person name="Kook J.-K."/>
            <person name="Park S.-N."/>
            <person name="Lim Y.K."/>
        </authorList>
    </citation>
    <scope>NUCLEOTIDE SEQUENCE [LARGE SCALE GENOMIC DNA]</scope>
    <source>
        <strain evidence="2 3">KCOM 2030</strain>
    </source>
</reference>
<name>A0A3P3QW00_9FIRM</name>
<feature type="transmembrane region" description="Helical" evidence="1">
    <location>
        <begin position="15"/>
        <end position="34"/>
    </location>
</feature>